<evidence type="ECO:0000256" key="8">
    <source>
        <dbReference type="SAM" id="Phobius"/>
    </source>
</evidence>
<evidence type="ECO:0000259" key="9">
    <source>
        <dbReference type="SMART" id="SM00014"/>
    </source>
</evidence>
<feature type="transmembrane region" description="Helical" evidence="8">
    <location>
        <begin position="303"/>
        <end position="322"/>
    </location>
</feature>
<dbReference type="SMART" id="SM00014">
    <property type="entry name" value="acidPPc"/>
    <property type="match status" value="1"/>
</dbReference>
<comment type="subcellular location">
    <subcellularLocation>
        <location evidence="1">Endoplasmic reticulum membrane</location>
        <topology evidence="1">Multi-pass membrane protein</topology>
    </subcellularLocation>
</comment>
<feature type="non-terminal residue" evidence="10">
    <location>
        <position position="419"/>
    </location>
</feature>
<dbReference type="Gene3D" id="1.20.144.10">
    <property type="entry name" value="Phosphatidic acid phosphatase type 2/haloperoxidase"/>
    <property type="match status" value="1"/>
</dbReference>
<feature type="transmembrane region" description="Helical" evidence="8">
    <location>
        <begin position="169"/>
        <end position="189"/>
    </location>
</feature>
<feature type="domain" description="Phosphatidic acid phosphatase type 2/haloperoxidase" evidence="9">
    <location>
        <begin position="95"/>
        <end position="221"/>
    </location>
</feature>
<dbReference type="GO" id="GO:0005789">
    <property type="term" value="C:endoplasmic reticulum membrane"/>
    <property type="evidence" value="ECO:0007669"/>
    <property type="project" value="UniProtKB-SubCell"/>
</dbReference>
<dbReference type="PANTHER" id="PTHR14969:SF28">
    <property type="entry name" value="DIHYDROSPHINGOSINE 1-PHOSPHATE PHOSPHATASE LCB3-RELATED"/>
    <property type="match status" value="1"/>
</dbReference>
<dbReference type="Pfam" id="PF01569">
    <property type="entry name" value="PAP2"/>
    <property type="match status" value="1"/>
</dbReference>
<feature type="transmembrane region" description="Helical" evidence="8">
    <location>
        <begin position="196"/>
        <end position="217"/>
    </location>
</feature>
<keyword evidence="3" id="KW-0378">Hydrolase</keyword>
<dbReference type="AlphaFoldDB" id="A0A4P9Y039"/>
<keyword evidence="5 8" id="KW-1133">Transmembrane helix</keyword>
<dbReference type="OrthoDB" id="301434at2759"/>
<dbReference type="CDD" id="cd03388">
    <property type="entry name" value="PAP2_SPPase1"/>
    <property type="match status" value="1"/>
</dbReference>
<gene>
    <name evidence="10" type="ORF">THASP1DRAFT_27089</name>
</gene>
<comment type="similarity">
    <text evidence="7">Belongs to the type 2 lipid phosphate phosphatase family.</text>
</comment>
<dbReference type="Proteomes" id="UP000271241">
    <property type="component" value="Unassembled WGS sequence"/>
</dbReference>
<protein>
    <submittedName>
        <fullName evidence="10">PAP2 superfamily-domain-containing protein</fullName>
    </submittedName>
</protein>
<evidence type="ECO:0000256" key="6">
    <source>
        <dbReference type="ARBA" id="ARBA00023136"/>
    </source>
</evidence>
<feature type="transmembrane region" description="Helical" evidence="8">
    <location>
        <begin position="65"/>
        <end position="87"/>
    </location>
</feature>
<evidence type="ECO:0000313" key="10">
    <source>
        <dbReference type="EMBL" id="RKP11110.1"/>
    </source>
</evidence>
<dbReference type="PANTHER" id="PTHR14969">
    <property type="entry name" value="SPHINGOSINE-1-PHOSPHATE PHOSPHOHYDROLASE"/>
    <property type="match status" value="1"/>
</dbReference>
<keyword evidence="4" id="KW-0256">Endoplasmic reticulum</keyword>
<dbReference type="EMBL" id="KZ992426">
    <property type="protein sequence ID" value="RKP11110.1"/>
    <property type="molecule type" value="Genomic_DNA"/>
</dbReference>
<dbReference type="InterPro" id="IPR000326">
    <property type="entry name" value="PAP2/HPO"/>
</dbReference>
<reference evidence="11" key="1">
    <citation type="journal article" date="2018" name="Nat. Microbiol.">
        <title>Leveraging single-cell genomics to expand the fungal tree of life.</title>
        <authorList>
            <person name="Ahrendt S.R."/>
            <person name="Quandt C.A."/>
            <person name="Ciobanu D."/>
            <person name="Clum A."/>
            <person name="Salamov A."/>
            <person name="Andreopoulos B."/>
            <person name="Cheng J.F."/>
            <person name="Woyke T."/>
            <person name="Pelin A."/>
            <person name="Henrissat B."/>
            <person name="Reynolds N.K."/>
            <person name="Benny G.L."/>
            <person name="Smith M.E."/>
            <person name="James T.Y."/>
            <person name="Grigoriev I.V."/>
        </authorList>
    </citation>
    <scope>NUCLEOTIDE SEQUENCE [LARGE SCALE GENOMIC DNA]</scope>
    <source>
        <strain evidence="11">RSA 1356</strain>
    </source>
</reference>
<feature type="transmembrane region" description="Helical" evidence="8">
    <location>
        <begin position="266"/>
        <end position="283"/>
    </location>
</feature>
<accession>A0A4P9Y039</accession>
<evidence type="ECO:0000256" key="4">
    <source>
        <dbReference type="ARBA" id="ARBA00022824"/>
    </source>
</evidence>
<organism evidence="10 11">
    <name type="scientific">Thamnocephalis sphaerospora</name>
    <dbReference type="NCBI Taxonomy" id="78915"/>
    <lineage>
        <taxon>Eukaryota</taxon>
        <taxon>Fungi</taxon>
        <taxon>Fungi incertae sedis</taxon>
        <taxon>Zoopagomycota</taxon>
        <taxon>Zoopagomycotina</taxon>
        <taxon>Zoopagomycetes</taxon>
        <taxon>Zoopagales</taxon>
        <taxon>Sigmoideomycetaceae</taxon>
        <taxon>Thamnocephalis</taxon>
    </lineage>
</organism>
<feature type="transmembrane region" description="Helical" evidence="8">
    <location>
        <begin position="136"/>
        <end position="157"/>
    </location>
</feature>
<feature type="transmembrane region" description="Helical" evidence="8">
    <location>
        <begin position="93"/>
        <end position="115"/>
    </location>
</feature>
<evidence type="ECO:0000256" key="5">
    <source>
        <dbReference type="ARBA" id="ARBA00022989"/>
    </source>
</evidence>
<dbReference type="SUPFAM" id="SSF48317">
    <property type="entry name" value="Acid phosphatase/Vanadium-dependent haloperoxidase"/>
    <property type="match status" value="1"/>
</dbReference>
<evidence type="ECO:0000256" key="2">
    <source>
        <dbReference type="ARBA" id="ARBA00022692"/>
    </source>
</evidence>
<proteinExistence type="inferred from homology"/>
<feature type="transmembrane region" description="Helical" evidence="8">
    <location>
        <begin position="237"/>
        <end position="254"/>
    </location>
</feature>
<name>A0A4P9Y039_9FUNG</name>
<keyword evidence="2 8" id="KW-0812">Transmembrane</keyword>
<evidence type="ECO:0000256" key="7">
    <source>
        <dbReference type="ARBA" id="ARBA00038324"/>
    </source>
</evidence>
<evidence type="ECO:0000256" key="3">
    <source>
        <dbReference type="ARBA" id="ARBA00022801"/>
    </source>
</evidence>
<evidence type="ECO:0000256" key="1">
    <source>
        <dbReference type="ARBA" id="ARBA00004477"/>
    </source>
</evidence>
<keyword evidence="6 8" id="KW-0472">Membrane</keyword>
<dbReference type="GO" id="GO:0042392">
    <property type="term" value="F:sphingosine-1-phosphate phosphatase activity"/>
    <property type="evidence" value="ECO:0007669"/>
    <property type="project" value="TreeGrafter"/>
</dbReference>
<sequence>MASAKKEPATVAVAAEPDQRAVGLEGFHDDMLPAWRSALRRWLLVLVDAEQPVLSNCRSPWRDVFFTYTTNLGTHTFFLLTIPLLFWCGYADVGRGLAVVLVMGVFGTGFLKDLLCLPRPYSPPVHRLCFSKSHRLEYGFPSTHSANAVSIGLFLLAQLDHFWPYDATASVAVAASRLAVQTLLWVYMGSITFGRLYCGMHGLVDVVSGTLLGIGVYEVWRLWWPVVESWAFTADPLVPYFIVGVSIALVILHPDPAEPCPCLDDSIAVVGVILGLLLATWHYPQMVPDVTPRGSIPFDYASIGFVRAILRIVLGVVVMLVWRIATKLLCYKLLPPLYRLGHFPYRKFYAPATTYTFPAASEIERVPSIVNMPSAVVDRVGNNKVGYSNPAKDKLRQRIVAPQPERPVRPAQLNCDDKH</sequence>
<dbReference type="STRING" id="78915.A0A4P9Y039"/>
<evidence type="ECO:0000313" key="11">
    <source>
        <dbReference type="Proteomes" id="UP000271241"/>
    </source>
</evidence>
<keyword evidence="11" id="KW-1185">Reference proteome</keyword>
<dbReference type="InterPro" id="IPR036938">
    <property type="entry name" value="PAP2/HPO_sf"/>
</dbReference>